<keyword evidence="2" id="KW-0067">ATP-binding</keyword>
<name>A0A2S0K3D4_LYSSH</name>
<gene>
    <name evidence="2" type="ORF">LS41612_16560</name>
    <name evidence="3" type="ORF">NCTC10338_01380</name>
</gene>
<dbReference type="RefSeq" id="WP_024361471.1">
    <property type="nucleotide sequence ID" value="NZ_BJNS01000018.1"/>
</dbReference>
<feature type="domain" description="Histidine kinase/HSP90-like ATPase" evidence="1">
    <location>
        <begin position="34"/>
        <end position="123"/>
    </location>
</feature>
<dbReference type="SUPFAM" id="SSF55874">
    <property type="entry name" value="ATPase domain of HSP90 chaperone/DNA topoisomerase II/histidine kinase"/>
    <property type="match status" value="1"/>
</dbReference>
<dbReference type="CDD" id="cd16936">
    <property type="entry name" value="HATPase_RsbW-like"/>
    <property type="match status" value="1"/>
</dbReference>
<evidence type="ECO:0000259" key="1">
    <source>
        <dbReference type="Pfam" id="PF13581"/>
    </source>
</evidence>
<organism evidence="2 4">
    <name type="scientific">Lysinibacillus sphaericus</name>
    <name type="common">Bacillus sphaericus</name>
    <dbReference type="NCBI Taxonomy" id="1421"/>
    <lineage>
        <taxon>Bacteria</taxon>
        <taxon>Bacillati</taxon>
        <taxon>Bacillota</taxon>
        <taxon>Bacilli</taxon>
        <taxon>Bacillales</taxon>
        <taxon>Bacillaceae</taxon>
        <taxon>Lysinibacillus</taxon>
    </lineage>
</organism>
<dbReference type="InterPro" id="IPR003594">
    <property type="entry name" value="HATPase_dom"/>
</dbReference>
<proteinExistence type="predicted"/>
<keyword evidence="2" id="KW-0547">Nucleotide-binding</keyword>
<dbReference type="GO" id="GO:0005524">
    <property type="term" value="F:ATP binding"/>
    <property type="evidence" value="ECO:0007669"/>
    <property type="project" value="UniProtKB-KW"/>
</dbReference>
<dbReference type="GeneID" id="48277810"/>
<dbReference type="Pfam" id="PF13581">
    <property type="entry name" value="HATPase_c_2"/>
    <property type="match status" value="1"/>
</dbReference>
<evidence type="ECO:0000313" key="2">
    <source>
        <dbReference type="EMBL" id="AVK97774.1"/>
    </source>
</evidence>
<sequence>MEFTLRVQANMQAVHFIDKTMENYTTLYNVPFSRELRFVLHELVINAVEATEKSLHPLSHNTIQVQVTHNDEEIKLTVIDEAQGITENNLEKALQFDLNEHNYTDRGRGLFFVKQMVDSIWFKHISKTKFLVGVSKKIHG</sequence>
<evidence type="ECO:0000313" key="3">
    <source>
        <dbReference type="EMBL" id="SUV16302.1"/>
    </source>
</evidence>
<reference evidence="2 4" key="1">
    <citation type="submission" date="2017-03" db="EMBL/GenBank/DDBJ databases">
        <title>The whole genome sequencing and assembly of Lysinibacillus sphaericus DSM 28T strain.</title>
        <authorList>
            <person name="Lee Y.-J."/>
            <person name="Yi H."/>
            <person name="Bahn Y.-S."/>
            <person name="Kim J.F."/>
            <person name="Lee D.-W."/>
        </authorList>
    </citation>
    <scope>NUCLEOTIDE SEQUENCE [LARGE SCALE GENOMIC DNA]</scope>
    <source>
        <strain evidence="2 4">DSM 28</strain>
    </source>
</reference>
<keyword evidence="3" id="KW-0723">Serine/threonine-protein kinase</keyword>
<keyword evidence="3" id="KW-0418">Kinase</keyword>
<accession>A0A2S0K3D4</accession>
<dbReference type="Proteomes" id="UP000255295">
    <property type="component" value="Unassembled WGS sequence"/>
</dbReference>
<dbReference type="EMBL" id="UFSZ01000001">
    <property type="protein sequence ID" value="SUV16302.1"/>
    <property type="molecule type" value="Genomic_DNA"/>
</dbReference>
<evidence type="ECO:0000313" key="5">
    <source>
        <dbReference type="Proteomes" id="UP000255295"/>
    </source>
</evidence>
<evidence type="ECO:0000313" key="4">
    <source>
        <dbReference type="Proteomes" id="UP000238825"/>
    </source>
</evidence>
<dbReference type="Gene3D" id="3.30.565.10">
    <property type="entry name" value="Histidine kinase-like ATPase, C-terminal domain"/>
    <property type="match status" value="1"/>
</dbReference>
<dbReference type="InterPro" id="IPR036890">
    <property type="entry name" value="HATPase_C_sf"/>
</dbReference>
<dbReference type="GO" id="GO:0004674">
    <property type="term" value="F:protein serine/threonine kinase activity"/>
    <property type="evidence" value="ECO:0007669"/>
    <property type="project" value="UniProtKB-KW"/>
</dbReference>
<protein>
    <submittedName>
        <fullName evidence="2">ATP-binding protein</fullName>
    </submittedName>
    <submittedName>
        <fullName evidence="3">Anti-sigma regulatory factor serine/threonine protein kinase</fullName>
    </submittedName>
</protein>
<reference evidence="3 5" key="2">
    <citation type="submission" date="2018-06" db="EMBL/GenBank/DDBJ databases">
        <authorList>
            <consortium name="Pathogen Informatics"/>
            <person name="Doyle S."/>
        </authorList>
    </citation>
    <scope>NUCLEOTIDE SEQUENCE [LARGE SCALE GENOMIC DNA]</scope>
    <source>
        <strain evidence="3 5">NCTC10338</strain>
    </source>
</reference>
<dbReference type="AlphaFoldDB" id="A0A2S0K3D4"/>
<dbReference type="Proteomes" id="UP000238825">
    <property type="component" value="Chromosome"/>
</dbReference>
<dbReference type="EMBL" id="CP019980">
    <property type="protein sequence ID" value="AVK97774.1"/>
    <property type="molecule type" value="Genomic_DNA"/>
</dbReference>
<keyword evidence="3" id="KW-0808">Transferase</keyword>